<protein>
    <submittedName>
        <fullName evidence="4">Molybdenum-pterin-binding protein 2</fullName>
    </submittedName>
</protein>
<dbReference type="Gene3D" id="2.40.50.100">
    <property type="match status" value="1"/>
</dbReference>
<keyword evidence="5" id="KW-1185">Reference proteome</keyword>
<gene>
    <name evidence="4" type="primary">mopII_2</name>
    <name evidence="4" type="ORF">NNJEOMEG_01541</name>
</gene>
<proteinExistence type="predicted"/>
<evidence type="ECO:0000313" key="5">
    <source>
        <dbReference type="Proteomes" id="UP000494245"/>
    </source>
</evidence>
<evidence type="ECO:0000259" key="3">
    <source>
        <dbReference type="PROSITE" id="PS51866"/>
    </source>
</evidence>
<evidence type="ECO:0000313" key="4">
    <source>
        <dbReference type="EMBL" id="GFK93707.1"/>
    </source>
</evidence>
<dbReference type="InterPro" id="IPR004606">
    <property type="entry name" value="Mop_domain"/>
</dbReference>
<dbReference type="Proteomes" id="UP000494245">
    <property type="component" value="Unassembled WGS sequence"/>
</dbReference>
<feature type="domain" description="Mop" evidence="3">
    <location>
        <begin position="2"/>
        <end position="68"/>
    </location>
</feature>
<dbReference type="Pfam" id="PF03459">
    <property type="entry name" value="TOBE"/>
    <property type="match status" value="1"/>
</dbReference>
<dbReference type="SUPFAM" id="SSF50331">
    <property type="entry name" value="MOP-like"/>
    <property type="match status" value="1"/>
</dbReference>
<evidence type="ECO:0000256" key="2">
    <source>
        <dbReference type="PROSITE-ProRule" id="PRU01213"/>
    </source>
</evidence>
<dbReference type="AlphaFoldDB" id="A0A6V8LVK7"/>
<organism evidence="4 5">
    <name type="scientific">Fundidesulfovibrio magnetotacticus</name>
    <dbReference type="NCBI Taxonomy" id="2730080"/>
    <lineage>
        <taxon>Bacteria</taxon>
        <taxon>Pseudomonadati</taxon>
        <taxon>Thermodesulfobacteriota</taxon>
        <taxon>Desulfovibrionia</taxon>
        <taxon>Desulfovibrionales</taxon>
        <taxon>Desulfovibrionaceae</taxon>
        <taxon>Fundidesulfovibrio</taxon>
    </lineage>
</organism>
<dbReference type="GO" id="GO:0015689">
    <property type="term" value="P:molybdate ion transport"/>
    <property type="evidence" value="ECO:0007669"/>
    <property type="project" value="InterPro"/>
</dbReference>
<evidence type="ECO:0000256" key="1">
    <source>
        <dbReference type="ARBA" id="ARBA00022505"/>
    </source>
</evidence>
<dbReference type="RefSeq" id="WP_173083021.1">
    <property type="nucleotide sequence ID" value="NZ_BLTE01000006.1"/>
</dbReference>
<reference evidence="4 5" key="2">
    <citation type="submission" date="2020-05" db="EMBL/GenBank/DDBJ databases">
        <title>Draft genome sequence of Desulfovibrio sp. strainFSS-1.</title>
        <authorList>
            <person name="Shimoshige H."/>
            <person name="Kobayashi H."/>
            <person name="Maekawa T."/>
        </authorList>
    </citation>
    <scope>NUCLEOTIDE SEQUENCE [LARGE SCALE GENOMIC DNA]</scope>
    <source>
        <strain evidence="4 5">SIID29052-01</strain>
    </source>
</reference>
<sequence>MKVSARNLIPGVVKSITPGAVNSEVVIEVAPGVEVVSIITKHSVESLGLKEGSQVKAMVKASSVMVVVD</sequence>
<keyword evidence="1 2" id="KW-0500">Molybdenum</keyword>
<accession>A0A6V8LVK7</accession>
<dbReference type="NCBIfam" id="TIGR00638">
    <property type="entry name" value="Mop"/>
    <property type="match status" value="1"/>
</dbReference>
<comment type="caution">
    <text evidence="4">The sequence shown here is derived from an EMBL/GenBank/DDBJ whole genome shotgun (WGS) entry which is preliminary data.</text>
</comment>
<reference evidence="4 5" key="1">
    <citation type="submission" date="2020-04" db="EMBL/GenBank/DDBJ databases">
        <authorList>
            <consortium name="Desulfovibrio sp. FSS-1 genome sequencing consortium"/>
            <person name="Shimoshige H."/>
            <person name="Kobayashi H."/>
            <person name="Maekawa T."/>
        </authorList>
    </citation>
    <scope>NUCLEOTIDE SEQUENCE [LARGE SCALE GENOMIC DNA]</scope>
    <source>
        <strain evidence="4 5">SIID29052-01</strain>
    </source>
</reference>
<dbReference type="InterPro" id="IPR005116">
    <property type="entry name" value="Transp-assoc_OB_typ1"/>
</dbReference>
<name>A0A6V8LVK7_9BACT</name>
<dbReference type="EMBL" id="BLTE01000006">
    <property type="protein sequence ID" value="GFK93707.1"/>
    <property type="molecule type" value="Genomic_DNA"/>
</dbReference>
<dbReference type="InterPro" id="IPR008995">
    <property type="entry name" value="Mo/tungstate-bd_C_term_dom"/>
</dbReference>
<dbReference type="PROSITE" id="PS51866">
    <property type="entry name" value="MOP"/>
    <property type="match status" value="1"/>
</dbReference>